<feature type="compositionally biased region" description="Basic and acidic residues" evidence="1">
    <location>
        <begin position="197"/>
        <end position="210"/>
    </location>
</feature>
<dbReference type="GO" id="GO:0005739">
    <property type="term" value="C:mitochondrion"/>
    <property type="evidence" value="ECO:0007669"/>
    <property type="project" value="TreeGrafter"/>
</dbReference>
<accession>A0AAN4YXL8</accession>
<comment type="caution">
    <text evidence="2">The sequence shown here is derived from an EMBL/GenBank/DDBJ whole genome shotgun (WGS) entry which is preliminary data.</text>
</comment>
<dbReference type="EMBL" id="BSYA01000222">
    <property type="protein sequence ID" value="GMG37023.1"/>
    <property type="molecule type" value="Genomic_DNA"/>
</dbReference>
<dbReference type="PANTHER" id="PTHR11264:SF0">
    <property type="entry name" value="URACIL-DNA GLYCOSYLASE"/>
    <property type="match status" value="1"/>
</dbReference>
<evidence type="ECO:0000313" key="2">
    <source>
        <dbReference type="EMBL" id="GMG37023.1"/>
    </source>
</evidence>
<evidence type="ECO:0000313" key="3">
    <source>
        <dbReference type="Proteomes" id="UP001165205"/>
    </source>
</evidence>
<dbReference type="PANTHER" id="PTHR11264">
    <property type="entry name" value="URACIL-DNA GLYCOSYLASE"/>
    <property type="match status" value="1"/>
</dbReference>
<gene>
    <name evidence="2" type="ORF">Aory04_001196300</name>
</gene>
<dbReference type="GO" id="GO:0004844">
    <property type="term" value="F:uracil DNA N-glycosylase activity"/>
    <property type="evidence" value="ECO:0007669"/>
    <property type="project" value="InterPro"/>
</dbReference>
<proteinExistence type="predicted"/>
<organism evidence="2 3">
    <name type="scientific">Aspergillus oryzae</name>
    <name type="common">Yellow koji mold</name>
    <dbReference type="NCBI Taxonomy" id="5062"/>
    <lineage>
        <taxon>Eukaryota</taxon>
        <taxon>Fungi</taxon>
        <taxon>Dikarya</taxon>
        <taxon>Ascomycota</taxon>
        <taxon>Pezizomycotina</taxon>
        <taxon>Eurotiomycetes</taxon>
        <taxon>Eurotiomycetidae</taxon>
        <taxon>Eurotiales</taxon>
        <taxon>Aspergillaceae</taxon>
        <taxon>Aspergillus</taxon>
        <taxon>Aspergillus subgen. Circumdati</taxon>
    </lineage>
</organism>
<dbReference type="Gene3D" id="3.40.470.10">
    <property type="entry name" value="Uracil-DNA glycosylase-like domain"/>
    <property type="match status" value="1"/>
</dbReference>
<dbReference type="Proteomes" id="UP001165205">
    <property type="component" value="Unassembled WGS sequence"/>
</dbReference>
<dbReference type="GO" id="GO:0097510">
    <property type="term" value="P:base-excision repair, AP site formation via deaminated base removal"/>
    <property type="evidence" value="ECO:0007669"/>
    <property type="project" value="TreeGrafter"/>
</dbReference>
<dbReference type="GO" id="GO:0005634">
    <property type="term" value="C:nucleus"/>
    <property type="evidence" value="ECO:0007669"/>
    <property type="project" value="TreeGrafter"/>
</dbReference>
<feature type="region of interest" description="Disordered" evidence="1">
    <location>
        <begin position="197"/>
        <end position="225"/>
    </location>
</feature>
<protein>
    <submittedName>
        <fullName evidence="2">Unnamed protein product</fullName>
    </submittedName>
</protein>
<dbReference type="InterPro" id="IPR036895">
    <property type="entry name" value="Uracil-DNA_glycosylase-like_sf"/>
</dbReference>
<dbReference type="AlphaFoldDB" id="A0AAN4YXL8"/>
<reference evidence="2" key="1">
    <citation type="submission" date="2023-04" db="EMBL/GenBank/DDBJ databases">
        <title>Aspergillus oryzae NBRC 4228.</title>
        <authorList>
            <person name="Ichikawa N."/>
            <person name="Sato H."/>
            <person name="Tonouchi N."/>
        </authorList>
    </citation>
    <scope>NUCLEOTIDE SEQUENCE</scope>
    <source>
        <strain evidence="2">NBRC 4228</strain>
    </source>
</reference>
<feature type="region of interest" description="Disordered" evidence="1">
    <location>
        <begin position="1"/>
        <end position="52"/>
    </location>
</feature>
<name>A0AAN4YXL8_ASPOZ</name>
<feature type="compositionally biased region" description="Polar residues" evidence="1">
    <location>
        <begin position="43"/>
        <end position="52"/>
    </location>
</feature>
<sequence length="244" mass="26702">MSSPAGQKRSASHLTTSPVDAKKPKNGSITSFFGPPKVKTVEPKSTSCSSSFNKQGWVASLTPEQRKLLQLEIDTLDESWLAQLKEELVTPEFLALKGFLQKEKQSGVKMFPPENEIYSWYSAGMVISDGTSIKNDYPSFQRPPNKGGLLTPWAERGWLAERYGPDEAIDWSLTSKTKTTTPLATIQSPSASVDKLADSVAKRSESRAPELADMITQPLELQNTDEFDDDTDALEALAAAETAS</sequence>
<dbReference type="SUPFAM" id="SSF52141">
    <property type="entry name" value="Uracil-DNA glycosylase-like"/>
    <property type="match status" value="1"/>
</dbReference>
<dbReference type="InterPro" id="IPR002043">
    <property type="entry name" value="UDG_fam1"/>
</dbReference>
<evidence type="ECO:0000256" key="1">
    <source>
        <dbReference type="SAM" id="MobiDB-lite"/>
    </source>
</evidence>